<dbReference type="Pfam" id="PF13489">
    <property type="entry name" value="Methyltransf_23"/>
    <property type="match status" value="1"/>
</dbReference>
<accession>A0A8H5HTV1</accession>
<dbReference type="InterPro" id="IPR029063">
    <property type="entry name" value="SAM-dependent_MTases_sf"/>
</dbReference>
<comment type="caution">
    <text evidence="1">The sequence shown here is derived from an EMBL/GenBank/DDBJ whole genome shotgun (WGS) entry which is preliminary data.</text>
</comment>
<dbReference type="PANTHER" id="PTHR45036">
    <property type="entry name" value="METHYLTRANSFERASE LIKE 7B"/>
    <property type="match status" value="1"/>
</dbReference>
<reference evidence="1 2" key="1">
    <citation type="journal article" date="2020" name="ISME J.">
        <title>Uncovering the hidden diversity of litter-decomposition mechanisms in mushroom-forming fungi.</title>
        <authorList>
            <person name="Floudas D."/>
            <person name="Bentzer J."/>
            <person name="Ahren D."/>
            <person name="Johansson T."/>
            <person name="Persson P."/>
            <person name="Tunlid A."/>
        </authorList>
    </citation>
    <scope>NUCLEOTIDE SEQUENCE [LARGE SCALE GENOMIC DNA]</scope>
    <source>
        <strain evidence="1 2">CBS 406.79</strain>
    </source>
</reference>
<dbReference type="InterPro" id="IPR052356">
    <property type="entry name" value="Thiol_S-MT"/>
</dbReference>
<protein>
    <submittedName>
        <fullName evidence="1">Uncharacterized protein</fullName>
    </submittedName>
</protein>
<dbReference type="OrthoDB" id="540004at2759"/>
<gene>
    <name evidence="1" type="ORF">D9757_003470</name>
</gene>
<name>A0A8H5HTV1_9AGAR</name>
<dbReference type="SUPFAM" id="SSF53335">
    <property type="entry name" value="S-adenosyl-L-methionine-dependent methyltransferases"/>
    <property type="match status" value="1"/>
</dbReference>
<organism evidence="1 2">
    <name type="scientific">Collybiopsis confluens</name>
    <dbReference type="NCBI Taxonomy" id="2823264"/>
    <lineage>
        <taxon>Eukaryota</taxon>
        <taxon>Fungi</taxon>
        <taxon>Dikarya</taxon>
        <taxon>Basidiomycota</taxon>
        <taxon>Agaricomycotina</taxon>
        <taxon>Agaricomycetes</taxon>
        <taxon>Agaricomycetidae</taxon>
        <taxon>Agaricales</taxon>
        <taxon>Marasmiineae</taxon>
        <taxon>Omphalotaceae</taxon>
        <taxon>Collybiopsis</taxon>
    </lineage>
</organism>
<evidence type="ECO:0000313" key="1">
    <source>
        <dbReference type="EMBL" id="KAF5389320.1"/>
    </source>
</evidence>
<evidence type="ECO:0000313" key="2">
    <source>
        <dbReference type="Proteomes" id="UP000518752"/>
    </source>
</evidence>
<dbReference type="EMBL" id="JAACJN010000023">
    <property type="protein sequence ID" value="KAF5389320.1"/>
    <property type="molecule type" value="Genomic_DNA"/>
</dbReference>
<proteinExistence type="predicted"/>
<dbReference type="Proteomes" id="UP000518752">
    <property type="component" value="Unassembled WGS sequence"/>
</dbReference>
<dbReference type="PANTHER" id="PTHR45036:SF1">
    <property type="entry name" value="METHYLTRANSFERASE LIKE 7A"/>
    <property type="match status" value="1"/>
</dbReference>
<sequence length="199" mass="22779">MASFSIWELARFGHTARYLPRNQVSSYLAVEPNGLMHFGLRDAAHKAGYLESDGSFFLLPCGAEDTQTIIRTTHSSGGSVDCIVCILTLCSIPDAEKILMRLVRDVLRPGGTLFIFEHVRNRREDVAWWQWLWSPIWSVFFDGCRLDRATDKWVERMEDIDSSGGMMAMWKSVIMKYSTENDLEDNIMPHVLGTFIKHD</sequence>
<dbReference type="AlphaFoldDB" id="A0A8H5HTV1"/>
<dbReference type="Gene3D" id="3.40.50.150">
    <property type="entry name" value="Vaccinia Virus protein VP39"/>
    <property type="match status" value="1"/>
</dbReference>
<keyword evidence="2" id="KW-1185">Reference proteome</keyword>